<evidence type="ECO:0000256" key="1">
    <source>
        <dbReference type="SAM" id="MobiDB-lite"/>
    </source>
</evidence>
<accession>A0AAX4P2X0</accession>
<dbReference type="SUPFAM" id="SSF81901">
    <property type="entry name" value="HCP-like"/>
    <property type="match status" value="1"/>
</dbReference>
<dbReference type="EMBL" id="CP151503">
    <property type="protein sequence ID" value="WZN60657.1"/>
    <property type="molecule type" value="Genomic_DNA"/>
</dbReference>
<sequence length="433" mass="45945">MDAQVQQKFGRYEDCVELISQGLSKAKRERTKLRLHKTEVLFNLCLDLAAEFDRPQVYRELSSALDREEPKLIAMVEKPKKGLGRLPVMLDRKLKKYCKRVEDKVNEIHQGLALLPGRRAAAAAPKPAPHREAAPLTVATAKAVEITSQAAQTSPRPGAEPREGSTGSESGPLDVQDDLLYAPSRDSGAVGAPSAPPEEAPKCSTGGAESGVAASPRAGLRDISNVPSGQARDSTAKRPRPTGQRQRREEEKTQDQEEEGSGGPRAIAVLLSSCDCLEEDLRREDYLTYEVVDMVLSAGELVSKGWNDEDLLGKARDLFKMAALEGSIVASRCLGLFTATGIAGDGRDEAQARGWFGLGASKGDAVSTALLAEMQELGVGGDVDAAAAAENYSSVSALIGRGQGAGDRPGPGSAALAADLLRHQGALEIFSAH</sequence>
<dbReference type="InterPro" id="IPR011990">
    <property type="entry name" value="TPR-like_helical_dom_sf"/>
</dbReference>
<organism evidence="2 3">
    <name type="scientific">Chloropicon roscoffensis</name>
    <dbReference type="NCBI Taxonomy" id="1461544"/>
    <lineage>
        <taxon>Eukaryota</taxon>
        <taxon>Viridiplantae</taxon>
        <taxon>Chlorophyta</taxon>
        <taxon>Chloropicophyceae</taxon>
        <taxon>Chloropicales</taxon>
        <taxon>Chloropicaceae</taxon>
        <taxon>Chloropicon</taxon>
    </lineage>
</organism>
<evidence type="ECO:0000313" key="3">
    <source>
        <dbReference type="Proteomes" id="UP001472866"/>
    </source>
</evidence>
<reference evidence="2 3" key="1">
    <citation type="submission" date="2024-03" db="EMBL/GenBank/DDBJ databases">
        <title>Complete genome sequence of the green alga Chloropicon roscoffensis RCC1871.</title>
        <authorList>
            <person name="Lemieux C."/>
            <person name="Pombert J.-F."/>
            <person name="Otis C."/>
            <person name="Turmel M."/>
        </authorList>
    </citation>
    <scope>NUCLEOTIDE SEQUENCE [LARGE SCALE GENOMIC DNA]</scope>
    <source>
        <strain evidence="2 3">RCC1871</strain>
    </source>
</reference>
<keyword evidence="3" id="KW-1185">Reference proteome</keyword>
<gene>
    <name evidence="2" type="ORF">HKI87_03g21910</name>
</gene>
<dbReference type="Proteomes" id="UP001472866">
    <property type="component" value="Chromosome 03"/>
</dbReference>
<feature type="compositionally biased region" description="Basic and acidic residues" evidence="1">
    <location>
        <begin position="246"/>
        <end position="255"/>
    </location>
</feature>
<dbReference type="AlphaFoldDB" id="A0AAX4P2X0"/>
<feature type="region of interest" description="Disordered" evidence="1">
    <location>
        <begin position="147"/>
        <end position="264"/>
    </location>
</feature>
<name>A0AAX4P2X0_9CHLO</name>
<dbReference type="Gene3D" id="1.25.40.10">
    <property type="entry name" value="Tetratricopeptide repeat domain"/>
    <property type="match status" value="1"/>
</dbReference>
<proteinExistence type="predicted"/>
<protein>
    <submittedName>
        <fullName evidence="2">Uncharacterized protein</fullName>
    </submittedName>
</protein>
<evidence type="ECO:0000313" key="2">
    <source>
        <dbReference type="EMBL" id="WZN60657.1"/>
    </source>
</evidence>